<dbReference type="OrthoDB" id="7432270at2"/>
<comment type="caution">
    <text evidence="3">The sequence shown here is derived from an EMBL/GenBank/DDBJ whole genome shotgun (WGS) entry which is preliminary data.</text>
</comment>
<evidence type="ECO:0000256" key="1">
    <source>
        <dbReference type="SAM" id="MobiDB-lite"/>
    </source>
</evidence>
<gene>
    <name evidence="3" type="ORF">B0I00_2024</name>
</gene>
<dbReference type="Proteomes" id="UP000232587">
    <property type="component" value="Unassembled WGS sequence"/>
</dbReference>
<keyword evidence="4" id="KW-1185">Reference proteome</keyword>
<accession>A0A2N0H695</accession>
<proteinExistence type="predicted"/>
<evidence type="ECO:0008006" key="5">
    <source>
        <dbReference type="Google" id="ProtNLM"/>
    </source>
</evidence>
<evidence type="ECO:0000313" key="4">
    <source>
        <dbReference type="Proteomes" id="UP000232587"/>
    </source>
</evidence>
<keyword evidence="2" id="KW-1133">Transmembrane helix</keyword>
<dbReference type="AlphaFoldDB" id="A0A2N0H695"/>
<evidence type="ECO:0000313" key="3">
    <source>
        <dbReference type="EMBL" id="PKB14436.1"/>
    </source>
</evidence>
<dbReference type="EMBL" id="PHUF01000004">
    <property type="protein sequence ID" value="PKB14436.1"/>
    <property type="molecule type" value="Genomic_DNA"/>
</dbReference>
<protein>
    <recommendedName>
        <fullName evidence="5">Inner membrane protein</fullName>
    </recommendedName>
</protein>
<organism evidence="3 4">
    <name type="scientific">Novosphingobium kunmingense</name>
    <dbReference type="NCBI Taxonomy" id="1211806"/>
    <lineage>
        <taxon>Bacteria</taxon>
        <taxon>Pseudomonadati</taxon>
        <taxon>Pseudomonadota</taxon>
        <taxon>Alphaproteobacteria</taxon>
        <taxon>Sphingomonadales</taxon>
        <taxon>Sphingomonadaceae</taxon>
        <taxon>Novosphingobium</taxon>
    </lineage>
</organism>
<reference evidence="3 4" key="1">
    <citation type="submission" date="2017-11" db="EMBL/GenBank/DDBJ databases">
        <title>Genomic Encyclopedia of Type Strains, Phase III (KMG-III): the genomes of soil and plant-associated and newly described type strains.</title>
        <authorList>
            <person name="Whitman W."/>
        </authorList>
    </citation>
    <scope>NUCLEOTIDE SEQUENCE [LARGE SCALE GENOMIC DNA]</scope>
    <source>
        <strain evidence="3 4">CGMCC 1.12274</strain>
    </source>
</reference>
<keyword evidence="2" id="KW-0472">Membrane</keyword>
<name>A0A2N0H695_9SPHN</name>
<evidence type="ECO:0000256" key="2">
    <source>
        <dbReference type="SAM" id="Phobius"/>
    </source>
</evidence>
<feature type="transmembrane region" description="Helical" evidence="2">
    <location>
        <begin position="24"/>
        <end position="44"/>
    </location>
</feature>
<sequence length="316" mass="32679">MREDIYSTAPNGTAARRGLSLRTVLMAAALAFLGGAALVGYLVWDGRLAMSERDLAAMMGETPSKPASSAPAVAPSPQAVASAPAAPVGAVAASGVDSRVAALEQRLARLDLQAAAAEGNAARAEGLLVALATRRALERGAPLGYLSDQLKLRFGAAQPVAVETIIRSAATPVTLDQLVGGLDAMAARLTEAPVNEGGWQRLRRELSGLFVVRHDDTPSTNPMTRLDLARLLLRTGQVDGAIDAVSRLPGAAAAGDWIVQARRYAEAERALDLIETTALLDPDRLRTASGQSVRQPSPAGPSPAAGPVANASEQSF</sequence>
<feature type="region of interest" description="Disordered" evidence="1">
    <location>
        <begin position="285"/>
        <end position="316"/>
    </location>
</feature>
<keyword evidence="2" id="KW-0812">Transmembrane</keyword>
<feature type="compositionally biased region" description="Low complexity" evidence="1">
    <location>
        <begin position="302"/>
        <end position="316"/>
    </location>
</feature>